<keyword evidence="9" id="KW-0472">Membrane</keyword>
<proteinExistence type="inferred from homology"/>
<evidence type="ECO:0000256" key="4">
    <source>
        <dbReference type="ARBA" id="ARBA00022679"/>
    </source>
</evidence>
<keyword evidence="3" id="KW-0444">Lipid biosynthesis</keyword>
<keyword evidence="4" id="KW-0808">Transferase</keyword>
<evidence type="ECO:0000256" key="8">
    <source>
        <dbReference type="ARBA" id="ARBA00023098"/>
    </source>
</evidence>
<dbReference type="PANTHER" id="PTHR12317">
    <property type="entry name" value="DIACYLGLYCEROL O-ACYLTRANSFERASE"/>
    <property type="match status" value="1"/>
</dbReference>
<dbReference type="Proteomes" id="UP000230069">
    <property type="component" value="Unassembled WGS sequence"/>
</dbReference>
<keyword evidence="8" id="KW-0443">Lipid metabolism</keyword>
<dbReference type="GO" id="GO:0019432">
    <property type="term" value="P:triglyceride biosynthetic process"/>
    <property type="evidence" value="ECO:0007669"/>
    <property type="project" value="TreeGrafter"/>
</dbReference>
<dbReference type="AlphaFoldDB" id="A0A2G5EN18"/>
<keyword evidence="12" id="KW-1185">Reference proteome</keyword>
<dbReference type="InParanoid" id="A0A2G5EN18"/>
<evidence type="ECO:0000256" key="6">
    <source>
        <dbReference type="ARBA" id="ARBA00022824"/>
    </source>
</evidence>
<comment type="similarity">
    <text evidence="2">Belongs to the diacylglycerol acyltransferase family.</text>
</comment>
<reference evidence="11 12" key="1">
    <citation type="submission" date="2017-09" db="EMBL/GenBank/DDBJ databases">
        <title>WGS assembly of Aquilegia coerulea Goldsmith.</title>
        <authorList>
            <person name="Hodges S."/>
            <person name="Kramer E."/>
            <person name="Nordborg M."/>
            <person name="Tomkins J."/>
            <person name="Borevitz J."/>
            <person name="Derieg N."/>
            <person name="Yan J."/>
            <person name="Mihaltcheva S."/>
            <person name="Hayes R.D."/>
            <person name="Rokhsar D."/>
        </authorList>
    </citation>
    <scope>NUCLEOTIDE SEQUENCE [LARGE SCALE GENOMIC DNA]</scope>
    <source>
        <strain evidence="12">cv. Goldsmith</strain>
    </source>
</reference>
<evidence type="ECO:0000313" key="11">
    <source>
        <dbReference type="EMBL" id="PIA56957.1"/>
    </source>
</evidence>
<evidence type="ECO:0000256" key="7">
    <source>
        <dbReference type="ARBA" id="ARBA00022989"/>
    </source>
</evidence>
<evidence type="ECO:0008006" key="13">
    <source>
        <dbReference type="Google" id="ProtNLM"/>
    </source>
</evidence>
<dbReference type="OrthoDB" id="264532at2759"/>
<protein>
    <recommendedName>
        <fullName evidence="13">Diacylglycerol acyltransferase</fullName>
    </recommendedName>
</protein>
<evidence type="ECO:0000256" key="5">
    <source>
        <dbReference type="ARBA" id="ARBA00022692"/>
    </source>
</evidence>
<evidence type="ECO:0000313" key="12">
    <source>
        <dbReference type="Proteomes" id="UP000230069"/>
    </source>
</evidence>
<evidence type="ECO:0000256" key="3">
    <source>
        <dbReference type="ARBA" id="ARBA00022516"/>
    </source>
</evidence>
<evidence type="ECO:0000256" key="10">
    <source>
        <dbReference type="ARBA" id="ARBA00023315"/>
    </source>
</evidence>
<evidence type="ECO:0000256" key="9">
    <source>
        <dbReference type="ARBA" id="ARBA00023136"/>
    </source>
</evidence>
<dbReference type="GO" id="GO:0005789">
    <property type="term" value="C:endoplasmic reticulum membrane"/>
    <property type="evidence" value="ECO:0007669"/>
    <property type="project" value="UniProtKB-SubCell"/>
</dbReference>
<evidence type="ECO:0000256" key="2">
    <source>
        <dbReference type="ARBA" id="ARBA00005420"/>
    </source>
</evidence>
<keyword evidence="6" id="KW-0256">Endoplasmic reticulum</keyword>
<dbReference type="GO" id="GO:0004144">
    <property type="term" value="F:diacylglycerol O-acyltransferase activity"/>
    <property type="evidence" value="ECO:0007669"/>
    <property type="project" value="TreeGrafter"/>
</dbReference>
<accession>A0A2G5EN18</accession>
<name>A0A2G5EN18_AQUCA</name>
<keyword evidence="5" id="KW-0812">Transmembrane</keyword>
<sequence length="97" mass="11513">MQTNIYRWWKPSGKLYLQFSRAIKFTPIVFWGMFGSPLPFRNPMHIVVGKPIEFKNTSKPTAEEVNEVHKQYVQDLQDLFERHKSRVGHADLQLRIL</sequence>
<dbReference type="InterPro" id="IPR007130">
    <property type="entry name" value="DAGAT"/>
</dbReference>
<keyword evidence="10" id="KW-0012">Acyltransferase</keyword>
<dbReference type="PANTHER" id="PTHR12317:SF63">
    <property type="entry name" value="DIACYLGLYCEROL O-ACYLTRANSFERASE 2"/>
    <property type="match status" value="1"/>
</dbReference>
<evidence type="ECO:0000256" key="1">
    <source>
        <dbReference type="ARBA" id="ARBA00004477"/>
    </source>
</evidence>
<gene>
    <name evidence="11" type="ORF">AQUCO_00700961v1</name>
</gene>
<comment type="subcellular location">
    <subcellularLocation>
        <location evidence="1">Endoplasmic reticulum membrane</location>
        <topology evidence="1">Multi-pass membrane protein</topology>
    </subcellularLocation>
</comment>
<organism evidence="11 12">
    <name type="scientific">Aquilegia coerulea</name>
    <name type="common">Rocky mountain columbine</name>
    <dbReference type="NCBI Taxonomy" id="218851"/>
    <lineage>
        <taxon>Eukaryota</taxon>
        <taxon>Viridiplantae</taxon>
        <taxon>Streptophyta</taxon>
        <taxon>Embryophyta</taxon>
        <taxon>Tracheophyta</taxon>
        <taxon>Spermatophyta</taxon>
        <taxon>Magnoliopsida</taxon>
        <taxon>Ranunculales</taxon>
        <taxon>Ranunculaceae</taxon>
        <taxon>Thalictroideae</taxon>
        <taxon>Aquilegia</taxon>
    </lineage>
</organism>
<keyword evidence="7" id="KW-1133">Transmembrane helix</keyword>
<dbReference type="EMBL" id="KZ305024">
    <property type="protein sequence ID" value="PIA56957.1"/>
    <property type="molecule type" value="Genomic_DNA"/>
</dbReference>
<dbReference type="Pfam" id="PF03982">
    <property type="entry name" value="DAGAT"/>
    <property type="match status" value="1"/>
</dbReference>
<dbReference type="STRING" id="218851.A0A2G5EN18"/>